<feature type="transmembrane region" description="Helical" evidence="1">
    <location>
        <begin position="433"/>
        <end position="455"/>
    </location>
</feature>
<comment type="caution">
    <text evidence="2">The sequence shown here is derived from an EMBL/GenBank/DDBJ whole genome shotgun (WGS) entry which is preliminary data.</text>
</comment>
<name>A0A3M2JKY7_9CELL</name>
<proteinExistence type="predicted"/>
<dbReference type="GO" id="GO:0005886">
    <property type="term" value="C:plasma membrane"/>
    <property type="evidence" value="ECO:0007669"/>
    <property type="project" value="TreeGrafter"/>
</dbReference>
<feature type="transmembrane region" description="Helical" evidence="1">
    <location>
        <begin position="59"/>
        <end position="82"/>
    </location>
</feature>
<keyword evidence="3" id="KW-1185">Reference proteome</keyword>
<dbReference type="RefSeq" id="WP_122147558.1">
    <property type="nucleotide sequence ID" value="NZ_RFFI01000002.1"/>
</dbReference>
<protein>
    <submittedName>
        <fullName evidence="2">MFS transporter</fullName>
    </submittedName>
</protein>
<dbReference type="AlphaFoldDB" id="A0A3M2JKY7"/>
<reference evidence="2 3" key="1">
    <citation type="submission" date="2018-10" db="EMBL/GenBank/DDBJ databases">
        <title>Isolation, diversity and antifungal activity of actinobacteria from wheat.</title>
        <authorList>
            <person name="Han C."/>
        </authorList>
    </citation>
    <scope>NUCLEOTIDE SEQUENCE [LARGE SCALE GENOMIC DNA]</scope>
    <source>
        <strain evidence="2 3">NEAU-YY56</strain>
    </source>
</reference>
<dbReference type="InterPro" id="IPR036259">
    <property type="entry name" value="MFS_trans_sf"/>
</dbReference>
<dbReference type="PANTHER" id="PTHR11328:SF24">
    <property type="entry name" value="MAJOR FACILITATOR SUPERFAMILY (MFS) PROFILE DOMAIN-CONTAINING PROTEIN"/>
    <property type="match status" value="1"/>
</dbReference>
<feature type="transmembrane region" description="Helical" evidence="1">
    <location>
        <begin position="287"/>
        <end position="311"/>
    </location>
</feature>
<dbReference type="GO" id="GO:0008643">
    <property type="term" value="P:carbohydrate transport"/>
    <property type="evidence" value="ECO:0007669"/>
    <property type="project" value="InterPro"/>
</dbReference>
<keyword evidence="1" id="KW-0812">Transmembrane</keyword>
<gene>
    <name evidence="2" type="ORF">EBM89_00805</name>
</gene>
<evidence type="ECO:0000313" key="3">
    <source>
        <dbReference type="Proteomes" id="UP000269289"/>
    </source>
</evidence>
<feature type="transmembrane region" description="Helical" evidence="1">
    <location>
        <begin position="348"/>
        <end position="368"/>
    </location>
</feature>
<evidence type="ECO:0000313" key="2">
    <source>
        <dbReference type="EMBL" id="RMI14329.1"/>
    </source>
</evidence>
<feature type="transmembrane region" description="Helical" evidence="1">
    <location>
        <begin position="197"/>
        <end position="216"/>
    </location>
</feature>
<feature type="transmembrane region" description="Helical" evidence="1">
    <location>
        <begin position="103"/>
        <end position="120"/>
    </location>
</feature>
<feature type="transmembrane region" description="Helical" evidence="1">
    <location>
        <begin position="318"/>
        <end position="336"/>
    </location>
</feature>
<keyword evidence="1" id="KW-0472">Membrane</keyword>
<organism evidence="2 3">
    <name type="scientific">Cellulomonas triticagri</name>
    <dbReference type="NCBI Taxonomy" id="2483352"/>
    <lineage>
        <taxon>Bacteria</taxon>
        <taxon>Bacillati</taxon>
        <taxon>Actinomycetota</taxon>
        <taxon>Actinomycetes</taxon>
        <taxon>Micrococcales</taxon>
        <taxon>Cellulomonadaceae</taxon>
        <taxon>Cellulomonas</taxon>
    </lineage>
</organism>
<feature type="transmembrane region" description="Helical" evidence="1">
    <location>
        <begin position="389"/>
        <end position="413"/>
    </location>
</feature>
<dbReference type="GO" id="GO:0015293">
    <property type="term" value="F:symporter activity"/>
    <property type="evidence" value="ECO:0007669"/>
    <property type="project" value="InterPro"/>
</dbReference>
<feature type="transmembrane region" description="Helical" evidence="1">
    <location>
        <begin position="166"/>
        <end position="185"/>
    </location>
</feature>
<feature type="transmembrane region" description="Helical" evidence="1">
    <location>
        <begin position="260"/>
        <end position="281"/>
    </location>
</feature>
<dbReference type="Proteomes" id="UP000269289">
    <property type="component" value="Unassembled WGS sequence"/>
</dbReference>
<dbReference type="Gene3D" id="1.20.1250.20">
    <property type="entry name" value="MFS general substrate transporter like domains"/>
    <property type="match status" value="2"/>
</dbReference>
<accession>A0A3M2JKY7</accession>
<feature type="transmembrane region" description="Helical" evidence="1">
    <location>
        <begin position="28"/>
        <end position="53"/>
    </location>
</feature>
<keyword evidence="1" id="KW-1133">Transmembrane helix</keyword>
<feature type="transmembrane region" description="Helical" evidence="1">
    <location>
        <begin position="126"/>
        <end position="146"/>
    </location>
</feature>
<dbReference type="Pfam" id="PF13347">
    <property type="entry name" value="MFS_2"/>
    <property type="match status" value="1"/>
</dbReference>
<dbReference type="SUPFAM" id="SSF103473">
    <property type="entry name" value="MFS general substrate transporter"/>
    <property type="match status" value="1"/>
</dbReference>
<dbReference type="InterPro" id="IPR039672">
    <property type="entry name" value="MFS_2"/>
</dbReference>
<dbReference type="PANTHER" id="PTHR11328">
    <property type="entry name" value="MAJOR FACILITATOR SUPERFAMILY DOMAIN-CONTAINING PROTEIN"/>
    <property type="match status" value="1"/>
</dbReference>
<dbReference type="EMBL" id="RFFI01000002">
    <property type="protein sequence ID" value="RMI14329.1"/>
    <property type="molecule type" value="Genomic_DNA"/>
</dbReference>
<dbReference type="OrthoDB" id="3717977at2"/>
<sequence>MSDAARADGAHRHRRVYTPRGRIGIGRAVGFGLTDLLGGGGLAVLGAWMLFFFTTYGGLTALQGASILAIAKFVDAVVSLAIGNITDEFFRTRLGQRFGRRHFFMLIGAPLSATFALLWIAGMGYWYYLAVYLAFEVVLAMVLIPWETLPNEMTTNYDERTKMSTARLVVSGSATFLATAIPTLLFRTMGEDSAAPFLVNGLIFTAIFIAAILISWGTTWETYLAPPAPGSERARIDLRTVVREYTSTLRISTFRKQLSIYLLSFTAMDMWSAVFVYYVVFVLRLDAAAAAGIQSLSFIAIGVTVVAGWLITKISPRSLWAVAFSLVLLSALGWYLVSALSPAHPLPWLTLLGVVYQVGRAVFVFVPWNVFPFVPDVDEMVTGRKRAGVFAAVMTFVRKSTVALATLIIGALLDASGFVDGARVQPESAQSMITLLLSAGVAVLVLAALAVAVTFRLDRHNHAVLAAEVARLRAGGDPAEATPEVRAVVRRLSGVRYEDIRAWDRTPPATAETVAAEARD</sequence>
<evidence type="ECO:0000256" key="1">
    <source>
        <dbReference type="SAM" id="Phobius"/>
    </source>
</evidence>